<reference evidence="4 6" key="1">
    <citation type="submission" date="2023-05" db="EMBL/GenBank/DDBJ databases">
        <title>Metabolic capabilities are highly conserved among human nasal-associated Corynebacterium species in pangenomic analyses.</title>
        <authorList>
            <person name="Tran T.H."/>
            <person name="Roberts A.Q."/>
            <person name="Escapa I.F."/>
            <person name="Gao W."/>
            <person name="Conlan S."/>
            <person name="Kong H."/>
            <person name="Segre J.A."/>
            <person name="Kelly M.S."/>
            <person name="Lemon K.P."/>
        </authorList>
    </citation>
    <scope>NUCLEOTIDE SEQUENCE</scope>
    <source>
        <strain evidence="4">KPL2654</strain>
        <strain evidence="3 6">KPL2811</strain>
    </source>
</reference>
<dbReference type="NCBIfam" id="TIGR00252">
    <property type="entry name" value="YraN family protein"/>
    <property type="match status" value="1"/>
</dbReference>
<gene>
    <name evidence="3" type="ORF">QPX45_01375</name>
    <name evidence="4" type="ORF">QPX54_01750</name>
</gene>
<dbReference type="EMBL" id="JASNVK010000001">
    <property type="protein sequence ID" value="MDK4299909.1"/>
    <property type="molecule type" value="Genomic_DNA"/>
</dbReference>
<dbReference type="HAMAP" id="MF_00048">
    <property type="entry name" value="UPF0102"/>
    <property type="match status" value="1"/>
</dbReference>
<evidence type="ECO:0000313" key="6">
    <source>
        <dbReference type="Proteomes" id="UP001243856"/>
    </source>
</evidence>
<sequence length="133" mass="14705">MPTHARQLGQRGEVIAQDFYRNRGYEVVASNVYYRGGEIDLIVRPTAGPPGAVVFVEVKTRSSTAFGAAEAVTAQKLRRMRHAAARWLSEQQRWQRPSLLGPVRFDVVVVRADVDPEKGAAVEIFEGVEHGAC</sequence>
<evidence type="ECO:0000313" key="4">
    <source>
        <dbReference type="EMBL" id="MDK4325242.1"/>
    </source>
</evidence>
<dbReference type="EMBL" id="JASNVP010000002">
    <property type="protein sequence ID" value="MDK4325242.1"/>
    <property type="molecule type" value="Genomic_DNA"/>
</dbReference>
<dbReference type="NCBIfam" id="NF009150">
    <property type="entry name" value="PRK12497.1-3"/>
    <property type="match status" value="1"/>
</dbReference>
<dbReference type="InterPro" id="IPR011856">
    <property type="entry name" value="tRNA_endonuc-like_dom_sf"/>
</dbReference>
<dbReference type="PANTHER" id="PTHR34039:SF1">
    <property type="entry name" value="UPF0102 PROTEIN YRAN"/>
    <property type="match status" value="1"/>
</dbReference>
<dbReference type="Proteomes" id="UP001226160">
    <property type="component" value="Unassembled WGS sequence"/>
</dbReference>
<accession>A0AAP4BRX7</accession>
<proteinExistence type="inferred from homology"/>
<evidence type="ECO:0000313" key="5">
    <source>
        <dbReference type="Proteomes" id="UP001226160"/>
    </source>
</evidence>
<evidence type="ECO:0000313" key="3">
    <source>
        <dbReference type="EMBL" id="MDK4299909.1"/>
    </source>
</evidence>
<evidence type="ECO:0000256" key="2">
    <source>
        <dbReference type="HAMAP-Rule" id="MF_00048"/>
    </source>
</evidence>
<organism evidence="4 5">
    <name type="scientific">Corynebacterium propinquum</name>
    <dbReference type="NCBI Taxonomy" id="43769"/>
    <lineage>
        <taxon>Bacteria</taxon>
        <taxon>Bacillati</taxon>
        <taxon>Actinomycetota</taxon>
        <taxon>Actinomycetes</taxon>
        <taxon>Mycobacteriales</taxon>
        <taxon>Corynebacteriaceae</taxon>
        <taxon>Corynebacterium</taxon>
    </lineage>
</organism>
<dbReference type="InterPro" id="IPR003509">
    <property type="entry name" value="UPF0102_YraN-like"/>
</dbReference>
<protein>
    <recommendedName>
        <fullName evidence="2">UPF0102 protein QPX45_01375</fullName>
    </recommendedName>
</protein>
<name>A0AAP4BRX7_9CORY</name>
<dbReference type="SUPFAM" id="SSF52980">
    <property type="entry name" value="Restriction endonuclease-like"/>
    <property type="match status" value="1"/>
</dbReference>
<dbReference type="Gene3D" id="3.40.1350.10">
    <property type="match status" value="1"/>
</dbReference>
<dbReference type="AlphaFoldDB" id="A0AAP4BRX7"/>
<dbReference type="RefSeq" id="WP_284575753.1">
    <property type="nucleotide sequence ID" value="NZ_JASNVE010000001.1"/>
</dbReference>
<comment type="similarity">
    <text evidence="1 2">Belongs to the UPF0102 family.</text>
</comment>
<dbReference type="CDD" id="cd20736">
    <property type="entry name" value="PoNe_Nuclease"/>
    <property type="match status" value="1"/>
</dbReference>
<keyword evidence="6" id="KW-1185">Reference proteome</keyword>
<dbReference type="InterPro" id="IPR011335">
    <property type="entry name" value="Restrct_endonuc-II-like"/>
</dbReference>
<dbReference type="GO" id="GO:0003676">
    <property type="term" value="F:nucleic acid binding"/>
    <property type="evidence" value="ECO:0007669"/>
    <property type="project" value="InterPro"/>
</dbReference>
<dbReference type="Pfam" id="PF02021">
    <property type="entry name" value="UPF0102"/>
    <property type="match status" value="1"/>
</dbReference>
<comment type="caution">
    <text evidence="4">The sequence shown here is derived from an EMBL/GenBank/DDBJ whole genome shotgun (WGS) entry which is preliminary data.</text>
</comment>
<evidence type="ECO:0000256" key="1">
    <source>
        <dbReference type="ARBA" id="ARBA00006738"/>
    </source>
</evidence>
<dbReference type="Proteomes" id="UP001243856">
    <property type="component" value="Unassembled WGS sequence"/>
</dbReference>
<dbReference type="PANTHER" id="PTHR34039">
    <property type="entry name" value="UPF0102 PROTEIN YRAN"/>
    <property type="match status" value="1"/>
</dbReference>